<proteinExistence type="predicted"/>
<evidence type="ECO:0000313" key="3">
    <source>
        <dbReference type="Proteomes" id="UP001497516"/>
    </source>
</evidence>
<keyword evidence="3" id="KW-1185">Reference proteome</keyword>
<feature type="region of interest" description="Disordered" evidence="1">
    <location>
        <begin position="535"/>
        <end position="554"/>
    </location>
</feature>
<feature type="region of interest" description="Disordered" evidence="1">
    <location>
        <begin position="229"/>
        <end position="343"/>
    </location>
</feature>
<organism evidence="2 3">
    <name type="scientific">Linum trigynum</name>
    <dbReference type="NCBI Taxonomy" id="586398"/>
    <lineage>
        <taxon>Eukaryota</taxon>
        <taxon>Viridiplantae</taxon>
        <taxon>Streptophyta</taxon>
        <taxon>Embryophyta</taxon>
        <taxon>Tracheophyta</taxon>
        <taxon>Spermatophyta</taxon>
        <taxon>Magnoliopsida</taxon>
        <taxon>eudicotyledons</taxon>
        <taxon>Gunneridae</taxon>
        <taxon>Pentapetalae</taxon>
        <taxon>rosids</taxon>
        <taxon>fabids</taxon>
        <taxon>Malpighiales</taxon>
        <taxon>Linaceae</taxon>
        <taxon>Linum</taxon>
    </lineage>
</organism>
<feature type="compositionally biased region" description="Basic and acidic residues" evidence="1">
    <location>
        <begin position="286"/>
        <end position="330"/>
    </location>
</feature>
<evidence type="ECO:0000313" key="2">
    <source>
        <dbReference type="EMBL" id="CAL1395328.1"/>
    </source>
</evidence>
<feature type="region of interest" description="Disordered" evidence="1">
    <location>
        <begin position="58"/>
        <end position="109"/>
    </location>
</feature>
<feature type="compositionally biased region" description="Low complexity" evidence="1">
    <location>
        <begin position="71"/>
        <end position="81"/>
    </location>
</feature>
<name>A0AAV2FAR0_9ROSI</name>
<reference evidence="2 3" key="1">
    <citation type="submission" date="2024-04" db="EMBL/GenBank/DDBJ databases">
        <authorList>
            <person name="Fracassetti M."/>
        </authorList>
    </citation>
    <scope>NUCLEOTIDE SEQUENCE [LARGE SCALE GENOMIC DNA]</scope>
</reference>
<dbReference type="EMBL" id="OZ034819">
    <property type="protein sequence ID" value="CAL1395328.1"/>
    <property type="molecule type" value="Genomic_DNA"/>
</dbReference>
<dbReference type="AlphaFoldDB" id="A0AAV2FAR0"/>
<feature type="compositionally biased region" description="Basic and acidic residues" evidence="1">
    <location>
        <begin position="240"/>
        <end position="257"/>
    </location>
</feature>
<accession>A0AAV2FAR0</accession>
<gene>
    <name evidence="2" type="ORF">LTRI10_LOCUS35769</name>
</gene>
<dbReference type="Proteomes" id="UP001497516">
    <property type="component" value="Chromosome 6"/>
</dbReference>
<feature type="region of interest" description="Disordered" evidence="1">
    <location>
        <begin position="387"/>
        <end position="406"/>
    </location>
</feature>
<protein>
    <submittedName>
        <fullName evidence="2">Uncharacterized protein</fullName>
    </submittedName>
</protein>
<feature type="compositionally biased region" description="Basic and acidic residues" evidence="1">
    <location>
        <begin position="96"/>
        <end position="107"/>
    </location>
</feature>
<sequence length="688" mass="76140">MVTGLSSSQLSPGNCYQKPYHTFEALQASLARREAHADYMLASLKELRAELERYAARRRATRNQPEATSEASPKAPALPAAAREKETSDTSLANTADEKEATTEKRPPAVVKPSPMVITVTTPPFPAFEGPEPGMPIVAALTSKNPKSVASDGGKRIPVCIANQRFKKKRRPKQKDLKTMEMLGWPPDRRTWGFLPQKEDFEEKLKKSSSGVEEKVKKWNKKRLAAMVTNLGAEPGARIDSARGAEGSERRIAHETPRLAASSVAPQSGGEAKSGVDLVEDSPMELEARKESGSPPEDEKKKKGGDGTTRRSAPEMQMKEEIRREEEPRETGGAAPIERSTTEESWRVIGTSIGEKPLAGLALGVTRSRRVGCLTAEVDASTTSGALREEMPPEDGSALKMPEGSTWQPCHRHNGASLINEAMKECGGNIPPPNPKSAASILAAQQLAESGWAEQADFAVLVLAQSDHQGRIRFEVGLLVHGGLVLQMRPLVKSFLYGFGPRPTSPTAEEEHRLLMKKKLDGLLLNQLKEAESGPVFGPKFEETRPRPHGESEPNMGYILKYMGMEEMGDGLASGLSNEFRPNSLRGKEGHKGEQFSDSFFIDFDKKEEDLSSYGGRDRCHVIGEEPRDIEVAGEEANHEIDRDWKRRKRKVKEMEFSCNLEDKVGLKGEEMMETNFIRVFYIYYYYY</sequence>
<feature type="compositionally biased region" description="Basic and acidic residues" evidence="1">
    <location>
        <begin position="540"/>
        <end position="552"/>
    </location>
</feature>
<evidence type="ECO:0000256" key="1">
    <source>
        <dbReference type="SAM" id="MobiDB-lite"/>
    </source>
</evidence>